<dbReference type="InterPro" id="IPR009061">
    <property type="entry name" value="DNA-bd_dom_put_sf"/>
</dbReference>
<dbReference type="PANTHER" id="PTHR30204">
    <property type="entry name" value="REDOX-CYCLING DRUG-SENSING TRANSCRIPTIONAL ACTIVATOR SOXR"/>
    <property type="match status" value="1"/>
</dbReference>
<proteinExistence type="predicted"/>
<dbReference type="InterPro" id="IPR000551">
    <property type="entry name" value="MerR-type_HTH_dom"/>
</dbReference>
<reference evidence="3 4" key="1">
    <citation type="submission" date="2020-08" db="EMBL/GenBank/DDBJ databases">
        <title>Genomic Encyclopedia of Type Strains, Phase IV (KMG-IV): sequencing the most valuable type-strain genomes for metagenomic binning, comparative biology and taxonomic classification.</title>
        <authorList>
            <person name="Goeker M."/>
        </authorList>
    </citation>
    <scope>NUCLEOTIDE SEQUENCE [LARGE SCALE GENOMIC DNA]</scope>
    <source>
        <strain evidence="3 4">DSM 17328</strain>
    </source>
</reference>
<organism evidence="3 4">
    <name type="scientific">Sphingosinicella soli</name>
    <dbReference type="NCBI Taxonomy" id="333708"/>
    <lineage>
        <taxon>Bacteria</taxon>
        <taxon>Pseudomonadati</taxon>
        <taxon>Pseudomonadota</taxon>
        <taxon>Alphaproteobacteria</taxon>
        <taxon>Sphingomonadales</taxon>
        <taxon>Sphingosinicellaceae</taxon>
        <taxon>Sphingosinicella</taxon>
    </lineage>
</organism>
<name>A0A7W7B1H4_9SPHN</name>
<protein>
    <submittedName>
        <fullName evidence="3">DNA-binding transcriptional MerR regulator</fullName>
    </submittedName>
</protein>
<sequence>MADKSADAFRTISEVAETIGVPQHVLRFWETRFPAVKPLKRGGNRRYYRPEDVELLRAINRLLYTDGYTIKGVQKLLKDKGAKGLLGEAAPTIPVSPAVTMPEAAAPGELFARPAQPTAVDAAFVTSLRAIRDRLAGALAQA</sequence>
<dbReference type="SUPFAM" id="SSF46955">
    <property type="entry name" value="Putative DNA-binding domain"/>
    <property type="match status" value="1"/>
</dbReference>
<dbReference type="Pfam" id="PF13411">
    <property type="entry name" value="MerR_1"/>
    <property type="match status" value="1"/>
</dbReference>
<evidence type="ECO:0000259" key="2">
    <source>
        <dbReference type="PROSITE" id="PS50937"/>
    </source>
</evidence>
<dbReference type="Gene3D" id="1.10.1660.10">
    <property type="match status" value="1"/>
</dbReference>
<keyword evidence="1 3" id="KW-0238">DNA-binding</keyword>
<dbReference type="PANTHER" id="PTHR30204:SF15">
    <property type="entry name" value="BLL5018 PROTEIN"/>
    <property type="match status" value="1"/>
</dbReference>
<accession>A0A7W7B1H4</accession>
<gene>
    <name evidence="3" type="ORF">GGQ98_001897</name>
</gene>
<evidence type="ECO:0000256" key="1">
    <source>
        <dbReference type="ARBA" id="ARBA00023125"/>
    </source>
</evidence>
<evidence type="ECO:0000313" key="3">
    <source>
        <dbReference type="EMBL" id="MBB4632277.1"/>
    </source>
</evidence>
<keyword evidence="4" id="KW-1185">Reference proteome</keyword>
<dbReference type="EMBL" id="JACHNZ010000019">
    <property type="protein sequence ID" value="MBB4632277.1"/>
    <property type="molecule type" value="Genomic_DNA"/>
</dbReference>
<dbReference type="Proteomes" id="UP000566324">
    <property type="component" value="Unassembled WGS sequence"/>
</dbReference>
<dbReference type="InterPro" id="IPR047057">
    <property type="entry name" value="MerR_fam"/>
</dbReference>
<dbReference type="GO" id="GO:0003677">
    <property type="term" value="F:DNA binding"/>
    <property type="evidence" value="ECO:0007669"/>
    <property type="project" value="UniProtKB-KW"/>
</dbReference>
<dbReference type="PROSITE" id="PS50937">
    <property type="entry name" value="HTH_MERR_2"/>
    <property type="match status" value="1"/>
</dbReference>
<dbReference type="AlphaFoldDB" id="A0A7W7B1H4"/>
<dbReference type="RefSeq" id="WP_184068528.1">
    <property type="nucleotide sequence ID" value="NZ_JACHNZ010000019.1"/>
</dbReference>
<comment type="caution">
    <text evidence="3">The sequence shown here is derived from an EMBL/GenBank/DDBJ whole genome shotgun (WGS) entry which is preliminary data.</text>
</comment>
<dbReference type="GO" id="GO:0003700">
    <property type="term" value="F:DNA-binding transcription factor activity"/>
    <property type="evidence" value="ECO:0007669"/>
    <property type="project" value="InterPro"/>
</dbReference>
<evidence type="ECO:0000313" key="4">
    <source>
        <dbReference type="Proteomes" id="UP000566324"/>
    </source>
</evidence>
<dbReference type="CDD" id="cd04765">
    <property type="entry name" value="HTH_MlrA-like_sg2"/>
    <property type="match status" value="1"/>
</dbReference>
<feature type="domain" description="HTH merR-type" evidence="2">
    <location>
        <begin position="11"/>
        <end position="79"/>
    </location>
</feature>
<dbReference type="SMART" id="SM00422">
    <property type="entry name" value="HTH_MERR"/>
    <property type="match status" value="1"/>
</dbReference>